<gene>
    <name evidence="2" type="ORF">TWF718_009819</name>
</gene>
<dbReference type="Proteomes" id="UP001313282">
    <property type="component" value="Unassembled WGS sequence"/>
</dbReference>
<sequence length="557" mass="62739">MERQMFERQIRTQIVAIPTANTTTADYNYGPFRQPNNLAPEIPGIVLSSPLWDYNPRKKQYRLCWYGYTSYQPDPDWDHPSICDNRLQVSESQRIGLVWIPQNQWEGQVDSLGTLDEYDLTGELYYKYITAARLDDGTTMMDFKQAGASEEPIGFEFQETSTSAVPGTKTMSVSRFRSWLYWGRRTTDRERASFYVCDHPDYGRSVFLANPYVQTTEKKAWTTIPCQVCTLQARYWFEDKRQRDIRPLAERISNLNSRDYEDPLNIQSNVYTVTHRNIPRRVTFIDVFGDVEPPWTPEELAERTASEARGVEYIRPYILMRMGGGVDISMQSGETADTLANLDARLPLGQLGQQQQDNAMFERILGTIDELGDVDTEHMIRVPIEDSDNNRNADQERNAGIDPHRNALEFALDSVLRAGNRIVGMALARGDPSRGLEEASLERQRRNRAQEAAAINEQAGLDETLENINPDLSPSGSAVSGESATASMESDTNANIRMEAPGSGRHRCGRFIGRVCNSISAGMSTLLGWSQGPGTGNSQPEQQNFREPIELDIGGAG</sequence>
<evidence type="ECO:0000256" key="1">
    <source>
        <dbReference type="SAM" id="MobiDB-lite"/>
    </source>
</evidence>
<feature type="compositionally biased region" description="Polar residues" evidence="1">
    <location>
        <begin position="536"/>
        <end position="545"/>
    </location>
</feature>
<protein>
    <submittedName>
        <fullName evidence="2">Uncharacterized protein</fullName>
    </submittedName>
</protein>
<feature type="region of interest" description="Disordered" evidence="1">
    <location>
        <begin position="456"/>
        <end position="491"/>
    </location>
</feature>
<evidence type="ECO:0000313" key="2">
    <source>
        <dbReference type="EMBL" id="KAK6337034.1"/>
    </source>
</evidence>
<proteinExistence type="predicted"/>
<evidence type="ECO:0000313" key="3">
    <source>
        <dbReference type="Proteomes" id="UP001313282"/>
    </source>
</evidence>
<accession>A0AAN8MX64</accession>
<organism evidence="2 3">
    <name type="scientific">Orbilia javanica</name>
    <dbReference type="NCBI Taxonomy" id="47235"/>
    <lineage>
        <taxon>Eukaryota</taxon>
        <taxon>Fungi</taxon>
        <taxon>Dikarya</taxon>
        <taxon>Ascomycota</taxon>
        <taxon>Pezizomycotina</taxon>
        <taxon>Orbiliomycetes</taxon>
        <taxon>Orbiliales</taxon>
        <taxon>Orbiliaceae</taxon>
        <taxon>Orbilia</taxon>
    </lineage>
</organism>
<comment type="caution">
    <text evidence="2">The sequence shown here is derived from an EMBL/GenBank/DDBJ whole genome shotgun (WGS) entry which is preliminary data.</text>
</comment>
<dbReference type="AlphaFoldDB" id="A0AAN8MX64"/>
<feature type="compositionally biased region" description="Polar residues" evidence="1">
    <location>
        <begin position="466"/>
        <end position="491"/>
    </location>
</feature>
<keyword evidence="3" id="KW-1185">Reference proteome</keyword>
<dbReference type="EMBL" id="JAVHNR010000007">
    <property type="protein sequence ID" value="KAK6337034.1"/>
    <property type="molecule type" value="Genomic_DNA"/>
</dbReference>
<feature type="region of interest" description="Disordered" evidence="1">
    <location>
        <begin position="530"/>
        <end position="557"/>
    </location>
</feature>
<name>A0AAN8MX64_9PEZI</name>
<reference evidence="2 3" key="1">
    <citation type="submission" date="2019-10" db="EMBL/GenBank/DDBJ databases">
        <authorList>
            <person name="Palmer J.M."/>
        </authorList>
    </citation>
    <scope>NUCLEOTIDE SEQUENCE [LARGE SCALE GENOMIC DNA]</scope>
    <source>
        <strain evidence="2 3">TWF718</strain>
    </source>
</reference>